<keyword evidence="4" id="KW-1185">Reference proteome</keyword>
<keyword evidence="1" id="KW-0175">Coiled coil</keyword>
<evidence type="ECO:0000313" key="4">
    <source>
        <dbReference type="Proteomes" id="UP000027037"/>
    </source>
</evidence>
<feature type="coiled-coil region" evidence="1">
    <location>
        <begin position="43"/>
        <end position="70"/>
    </location>
</feature>
<dbReference type="PATRIC" id="fig|1280946.3.peg.2507"/>
<accession>A0A062UBU7</accession>
<organism evidence="3 4">
    <name type="scientific">Hyphomonas beringensis</name>
    <dbReference type="NCBI Taxonomy" id="1280946"/>
    <lineage>
        <taxon>Bacteria</taxon>
        <taxon>Pseudomonadati</taxon>
        <taxon>Pseudomonadota</taxon>
        <taxon>Alphaproteobacteria</taxon>
        <taxon>Hyphomonadales</taxon>
        <taxon>Hyphomonadaceae</taxon>
        <taxon>Hyphomonas</taxon>
    </lineage>
</organism>
<dbReference type="AlphaFoldDB" id="A0A062UBU7"/>
<name>A0A062UBU7_9PROT</name>
<comment type="caution">
    <text evidence="3">The sequence shown here is derived from an EMBL/GenBank/DDBJ whole genome shotgun (WGS) entry which is preliminary data.</text>
</comment>
<evidence type="ECO:0000256" key="2">
    <source>
        <dbReference type="SAM" id="Phobius"/>
    </source>
</evidence>
<keyword evidence="2" id="KW-0472">Membrane</keyword>
<evidence type="ECO:0000313" key="3">
    <source>
        <dbReference type="EMBL" id="KCZ53615.1"/>
    </source>
</evidence>
<dbReference type="eggNOG" id="ENOG5032Z25">
    <property type="taxonomic scope" value="Bacteria"/>
</dbReference>
<dbReference type="Proteomes" id="UP000027037">
    <property type="component" value="Unassembled WGS sequence"/>
</dbReference>
<dbReference type="EMBL" id="AWFF01000050">
    <property type="protein sequence ID" value="KCZ53615.1"/>
    <property type="molecule type" value="Genomic_DNA"/>
</dbReference>
<feature type="transmembrane region" description="Helical" evidence="2">
    <location>
        <begin position="6"/>
        <end position="27"/>
    </location>
</feature>
<protein>
    <submittedName>
        <fullName evidence="3">Uncharacterized protein</fullName>
    </submittedName>
</protein>
<proteinExistence type="predicted"/>
<keyword evidence="2" id="KW-0812">Transmembrane</keyword>
<reference evidence="3 4" key="1">
    <citation type="journal article" date="2014" name="Antonie Van Leeuwenhoek">
        <title>Hyphomonas beringensis sp. nov. and Hyphomonas chukchiensis sp. nov., isolated from surface seawater of the Bering Sea and Chukchi Sea.</title>
        <authorList>
            <person name="Li C."/>
            <person name="Lai Q."/>
            <person name="Li G."/>
            <person name="Dong C."/>
            <person name="Wang J."/>
            <person name="Liao Y."/>
            <person name="Shao Z."/>
        </authorList>
    </citation>
    <scope>NUCLEOTIDE SEQUENCE [LARGE SCALE GENOMIC DNA]</scope>
    <source>
        <strain evidence="3 4">25B14_1</strain>
    </source>
</reference>
<gene>
    <name evidence="3" type="ORF">HY29_16745</name>
</gene>
<evidence type="ECO:0000256" key="1">
    <source>
        <dbReference type="SAM" id="Coils"/>
    </source>
</evidence>
<keyword evidence="2" id="KW-1133">Transmembrane helix</keyword>
<sequence>MKPVNPFEMIVVIVLICVGAGVVNNYFRMKANRQADAASDADMDQVLGEVDRLKERVRVLEKIVTDQERQLSEEIRKLA</sequence>